<protein>
    <submittedName>
        <fullName evidence="1">Phytoene synthase</fullName>
    </submittedName>
</protein>
<evidence type="ECO:0000313" key="2">
    <source>
        <dbReference type="Proteomes" id="UP000617355"/>
    </source>
</evidence>
<sequence length="251" mass="26578">MTLEACAELVSRGDPDRFLAAMAAPPEARERLFPLYAFNLEVARAPWVSAEPMIGQMRLQFWRDVLAEIGAGAAPRAHEVVRPLAEVVRRDGLPLAPLDEMARARWADLERAPFADAGALGDYLAATAGSLMWASVAALGGEEGLEAPARAVGRASGLAGWLLAVPELEARGWPARPEGLADLIGTAREDLARARAARFGPALPAIRAAWRAPAVLARAAHAPEAIAAGGLEGSDFARRGSLLVKTLTGRW</sequence>
<keyword evidence="2" id="KW-1185">Reference proteome</keyword>
<dbReference type="SUPFAM" id="SSF48576">
    <property type="entry name" value="Terpenoid synthases"/>
    <property type="match status" value="1"/>
</dbReference>
<dbReference type="Proteomes" id="UP000617355">
    <property type="component" value="Unassembled WGS sequence"/>
</dbReference>
<gene>
    <name evidence="1" type="ORF">GCM10011358_16790</name>
</gene>
<dbReference type="Pfam" id="PF00494">
    <property type="entry name" value="SQS_PSY"/>
    <property type="match status" value="1"/>
</dbReference>
<dbReference type="Gene3D" id="1.10.600.10">
    <property type="entry name" value="Farnesyl Diphosphate Synthase"/>
    <property type="match status" value="1"/>
</dbReference>
<organism evidence="1 2">
    <name type="scientific">Sinisalibacter lacisalsi</name>
    <dbReference type="NCBI Taxonomy" id="1526570"/>
    <lineage>
        <taxon>Bacteria</taxon>
        <taxon>Pseudomonadati</taxon>
        <taxon>Pseudomonadota</taxon>
        <taxon>Alphaproteobacteria</taxon>
        <taxon>Rhodobacterales</taxon>
        <taxon>Roseobacteraceae</taxon>
        <taxon>Sinisalibacter</taxon>
    </lineage>
</organism>
<reference evidence="2" key="1">
    <citation type="journal article" date="2019" name="Int. J. Syst. Evol. Microbiol.">
        <title>The Global Catalogue of Microorganisms (GCM) 10K type strain sequencing project: providing services to taxonomists for standard genome sequencing and annotation.</title>
        <authorList>
            <consortium name="The Broad Institute Genomics Platform"/>
            <consortium name="The Broad Institute Genome Sequencing Center for Infectious Disease"/>
            <person name="Wu L."/>
            <person name="Ma J."/>
        </authorList>
    </citation>
    <scope>NUCLEOTIDE SEQUENCE [LARGE SCALE GENOMIC DNA]</scope>
    <source>
        <strain evidence="2">CGMCC 1.12922</strain>
    </source>
</reference>
<name>A0ABQ1QNJ6_9RHOB</name>
<dbReference type="EMBL" id="BMGI01000002">
    <property type="protein sequence ID" value="GGD33351.1"/>
    <property type="molecule type" value="Genomic_DNA"/>
</dbReference>
<dbReference type="InterPro" id="IPR008949">
    <property type="entry name" value="Isoprenoid_synthase_dom_sf"/>
</dbReference>
<dbReference type="RefSeq" id="WP_188527182.1">
    <property type="nucleotide sequence ID" value="NZ_BMGI01000002.1"/>
</dbReference>
<evidence type="ECO:0000313" key="1">
    <source>
        <dbReference type="EMBL" id="GGD33351.1"/>
    </source>
</evidence>
<dbReference type="InterPro" id="IPR002060">
    <property type="entry name" value="Squ/phyt_synthse"/>
</dbReference>
<accession>A0ABQ1QNJ6</accession>
<comment type="caution">
    <text evidence="1">The sequence shown here is derived from an EMBL/GenBank/DDBJ whole genome shotgun (WGS) entry which is preliminary data.</text>
</comment>
<proteinExistence type="predicted"/>